<organism evidence="5">
    <name type="scientific">mine drainage metagenome</name>
    <dbReference type="NCBI Taxonomy" id="410659"/>
    <lineage>
        <taxon>unclassified sequences</taxon>
        <taxon>metagenomes</taxon>
        <taxon>ecological metagenomes</taxon>
    </lineage>
</organism>
<keyword evidence="3" id="KW-0687">Ribonucleoprotein</keyword>
<evidence type="ECO:0000256" key="1">
    <source>
        <dbReference type="ARBA" id="ARBA00008080"/>
    </source>
</evidence>
<dbReference type="InterPro" id="IPR010979">
    <property type="entry name" value="Ribosomal_uS13-like_H2TH"/>
</dbReference>
<dbReference type="Gene3D" id="4.10.910.10">
    <property type="entry name" value="30s ribosomal protein s13, domain 2"/>
    <property type="match status" value="1"/>
</dbReference>
<evidence type="ECO:0000256" key="2">
    <source>
        <dbReference type="ARBA" id="ARBA00022980"/>
    </source>
</evidence>
<dbReference type="AlphaFoldDB" id="T0XUJ1"/>
<keyword evidence="2 5" id="KW-0689">Ribosomal protein</keyword>
<dbReference type="InterPro" id="IPR018269">
    <property type="entry name" value="Ribosomal_uS13_CS"/>
</dbReference>
<evidence type="ECO:0000256" key="3">
    <source>
        <dbReference type="ARBA" id="ARBA00023274"/>
    </source>
</evidence>
<protein>
    <submittedName>
        <fullName evidence="5">Ribosomal protein S13</fullName>
    </submittedName>
</protein>
<dbReference type="EMBL" id="AUZY01013147">
    <property type="protein sequence ID" value="EQD26451.1"/>
    <property type="molecule type" value="Genomic_DNA"/>
</dbReference>
<evidence type="ECO:0000313" key="5">
    <source>
        <dbReference type="EMBL" id="EQD26451.1"/>
    </source>
</evidence>
<sequence length="156" mass="16748">MANTDLDGKRQVILALTGIPGVGLRVAEAATHFMEVNPTEMLGNLPEPQTEALESMLLGLASKLPPWMTNRPFDRGTGETRHLLSTDLETSGRDDVNQMKMIRSYRGIRHERGQKVRGQRTKSNGRTGTATGVVKKAAQEAGAAKKPAGGEGKGKA</sequence>
<dbReference type="PANTHER" id="PTHR10871:SF3">
    <property type="entry name" value="SMALL RIBOSOMAL SUBUNIT PROTEIN US13"/>
    <property type="match status" value="1"/>
</dbReference>
<accession>T0XUJ1</accession>
<evidence type="ECO:0000256" key="4">
    <source>
        <dbReference type="SAM" id="MobiDB-lite"/>
    </source>
</evidence>
<dbReference type="GO" id="GO:0005829">
    <property type="term" value="C:cytosol"/>
    <property type="evidence" value="ECO:0007669"/>
    <property type="project" value="TreeGrafter"/>
</dbReference>
<dbReference type="SUPFAM" id="SSF46946">
    <property type="entry name" value="S13-like H2TH domain"/>
    <property type="match status" value="1"/>
</dbReference>
<name>T0XUJ1_9ZZZZ</name>
<dbReference type="PROSITE" id="PS50159">
    <property type="entry name" value="RIBOSOMAL_S13_2"/>
    <property type="match status" value="1"/>
</dbReference>
<dbReference type="Pfam" id="PF00416">
    <property type="entry name" value="Ribosomal_S13"/>
    <property type="match status" value="1"/>
</dbReference>
<dbReference type="PROSITE" id="PS00646">
    <property type="entry name" value="RIBOSOMAL_S13_1"/>
    <property type="match status" value="1"/>
</dbReference>
<reference evidence="5" key="2">
    <citation type="journal article" date="2014" name="ISME J.">
        <title>Microbial stratification in low pH oxic and suboxic macroscopic growths along an acid mine drainage.</title>
        <authorList>
            <person name="Mendez-Garcia C."/>
            <person name="Mesa V."/>
            <person name="Sprenger R.R."/>
            <person name="Richter M."/>
            <person name="Diez M.S."/>
            <person name="Solano J."/>
            <person name="Bargiela R."/>
            <person name="Golyshina O.V."/>
            <person name="Manteca A."/>
            <person name="Ramos J.L."/>
            <person name="Gallego J.R."/>
            <person name="Llorente I."/>
            <person name="Martins Dos Santos V.A."/>
            <person name="Jensen O.N."/>
            <person name="Pelaez A.I."/>
            <person name="Sanchez J."/>
            <person name="Ferrer M."/>
        </authorList>
    </citation>
    <scope>NUCLEOTIDE SEQUENCE</scope>
</reference>
<dbReference type="InterPro" id="IPR001892">
    <property type="entry name" value="Ribosomal_uS13"/>
</dbReference>
<dbReference type="Gene3D" id="1.10.8.50">
    <property type="match status" value="1"/>
</dbReference>
<comment type="caution">
    <text evidence="5">The sequence shown here is derived from an EMBL/GenBank/DDBJ whole genome shotgun (WGS) entry which is preliminary data.</text>
</comment>
<dbReference type="InterPro" id="IPR027437">
    <property type="entry name" value="Rbsml_uS13_C"/>
</dbReference>
<dbReference type="PANTHER" id="PTHR10871">
    <property type="entry name" value="30S RIBOSOMAL PROTEIN S13/40S RIBOSOMAL PROTEIN S18"/>
    <property type="match status" value="1"/>
</dbReference>
<feature type="compositionally biased region" description="Low complexity" evidence="4">
    <location>
        <begin position="132"/>
        <end position="147"/>
    </location>
</feature>
<reference evidence="5" key="1">
    <citation type="submission" date="2013-08" db="EMBL/GenBank/DDBJ databases">
        <authorList>
            <person name="Mendez C."/>
            <person name="Richter M."/>
            <person name="Ferrer M."/>
            <person name="Sanchez J."/>
        </authorList>
    </citation>
    <scope>NUCLEOTIDE SEQUENCE</scope>
</reference>
<dbReference type="GO" id="GO:0006412">
    <property type="term" value="P:translation"/>
    <property type="evidence" value="ECO:0007669"/>
    <property type="project" value="InterPro"/>
</dbReference>
<feature type="compositionally biased region" description="Polar residues" evidence="4">
    <location>
        <begin position="121"/>
        <end position="130"/>
    </location>
</feature>
<dbReference type="GO" id="GO:0003735">
    <property type="term" value="F:structural constituent of ribosome"/>
    <property type="evidence" value="ECO:0007669"/>
    <property type="project" value="InterPro"/>
</dbReference>
<feature type="region of interest" description="Disordered" evidence="4">
    <location>
        <begin position="112"/>
        <end position="156"/>
    </location>
</feature>
<dbReference type="GO" id="GO:0015935">
    <property type="term" value="C:small ribosomal subunit"/>
    <property type="evidence" value="ECO:0007669"/>
    <property type="project" value="TreeGrafter"/>
</dbReference>
<comment type="similarity">
    <text evidence="1">Belongs to the universal ribosomal protein uS13 family.</text>
</comment>
<dbReference type="GO" id="GO:0003723">
    <property type="term" value="F:RNA binding"/>
    <property type="evidence" value="ECO:0007669"/>
    <property type="project" value="InterPro"/>
</dbReference>
<dbReference type="NCBIfam" id="NF003140">
    <property type="entry name" value="PRK04053.1"/>
    <property type="match status" value="1"/>
</dbReference>
<proteinExistence type="inferred from homology"/>
<gene>
    <name evidence="5" type="ORF">B1B_19568</name>
</gene>
<dbReference type="PIRSF" id="PIRSF002134">
    <property type="entry name" value="Ribosomal_S13"/>
    <property type="match status" value="1"/>
</dbReference>